<keyword evidence="3 5" id="KW-1133">Transmembrane helix</keyword>
<reference evidence="6" key="1">
    <citation type="journal article" date="2015" name="Genome Announc.">
        <title>Draft Genome Sequence of the Polyhydroxyalkanoate-Producing Bacterium Burkholderia sacchari LMG 19450 Isolated from Brazilian Sugarcane Plantation Soil.</title>
        <authorList>
            <person name="Alexandrino P.M."/>
            <person name="Mendonca T.T."/>
            <person name="Guaman Bautista L.P."/>
            <person name="Cherix J."/>
            <person name="Lozano-Sakalauskas G.C."/>
            <person name="Fujita A."/>
            <person name="Ramos Filho E."/>
            <person name="Long P."/>
            <person name="Padilla G."/>
            <person name="Taciro M.K."/>
            <person name="Gomez J.G."/>
            <person name="Silva L.F."/>
        </authorList>
    </citation>
    <scope>NUCLEOTIDE SEQUENCE</scope>
    <source>
        <strain evidence="6">LMG 19450</strain>
    </source>
</reference>
<dbReference type="Proteomes" id="UP000030460">
    <property type="component" value="Unassembled WGS sequence"/>
</dbReference>
<gene>
    <name evidence="6" type="ORF">NH14_026845</name>
</gene>
<keyword evidence="4 5" id="KW-0472">Membrane</keyword>
<dbReference type="RefSeq" id="WP_052148226.1">
    <property type="nucleotide sequence ID" value="NZ_CADFGF010000012.1"/>
</dbReference>
<comment type="subcellular location">
    <subcellularLocation>
        <location evidence="1">Membrane</location>
        <topology evidence="1">Multi-pass membrane protein</topology>
    </subcellularLocation>
</comment>
<name>A0A8T6ZIS5_9BURK</name>
<dbReference type="AlphaFoldDB" id="A0A8T6ZIS5"/>
<feature type="transmembrane region" description="Helical" evidence="5">
    <location>
        <begin position="64"/>
        <end position="83"/>
    </location>
</feature>
<evidence type="ECO:0000313" key="7">
    <source>
        <dbReference type="Proteomes" id="UP000030460"/>
    </source>
</evidence>
<organism evidence="6 7">
    <name type="scientific">Paraburkholderia sacchari</name>
    <dbReference type="NCBI Taxonomy" id="159450"/>
    <lineage>
        <taxon>Bacteria</taxon>
        <taxon>Pseudomonadati</taxon>
        <taxon>Pseudomonadota</taxon>
        <taxon>Betaproteobacteria</taxon>
        <taxon>Burkholderiales</taxon>
        <taxon>Burkholderiaceae</taxon>
        <taxon>Paraburkholderia</taxon>
    </lineage>
</organism>
<feature type="transmembrane region" description="Helical" evidence="5">
    <location>
        <begin position="35"/>
        <end position="58"/>
    </location>
</feature>
<dbReference type="OrthoDB" id="9793828at2"/>
<accession>A0A8T6ZIS5</accession>
<evidence type="ECO:0000256" key="2">
    <source>
        <dbReference type="ARBA" id="ARBA00022692"/>
    </source>
</evidence>
<evidence type="ECO:0000256" key="4">
    <source>
        <dbReference type="ARBA" id="ARBA00023136"/>
    </source>
</evidence>
<sequence>MGNDFAGHTAPGDLPRRWEGGNFGLRRYMQRVYKYMAGGLMLTGVMAYGGAASGVYTAITATPLFWIVLLAPLALVVLLSWRIERMSAAAAKMCFWTYAALVGLSLSGIFLVYTWRA</sequence>
<comment type="caution">
    <text evidence="6">The sequence shown here is derived from an EMBL/GenBank/DDBJ whole genome shotgun (WGS) entry which is preliminary data.</text>
</comment>
<evidence type="ECO:0000256" key="3">
    <source>
        <dbReference type="ARBA" id="ARBA00022989"/>
    </source>
</evidence>
<dbReference type="GO" id="GO:0016020">
    <property type="term" value="C:membrane"/>
    <property type="evidence" value="ECO:0007669"/>
    <property type="project" value="UniProtKB-SubCell"/>
</dbReference>
<evidence type="ECO:0008006" key="8">
    <source>
        <dbReference type="Google" id="ProtNLM"/>
    </source>
</evidence>
<dbReference type="EMBL" id="JTDB02000009">
    <property type="protein sequence ID" value="NLP64706.1"/>
    <property type="molecule type" value="Genomic_DNA"/>
</dbReference>
<dbReference type="Pfam" id="PF01027">
    <property type="entry name" value="Bax1-I"/>
    <property type="match status" value="1"/>
</dbReference>
<protein>
    <recommendedName>
        <fullName evidence="8">Transmembrane protein</fullName>
    </recommendedName>
</protein>
<evidence type="ECO:0000256" key="5">
    <source>
        <dbReference type="SAM" id="Phobius"/>
    </source>
</evidence>
<proteinExistence type="predicted"/>
<evidence type="ECO:0000256" key="1">
    <source>
        <dbReference type="ARBA" id="ARBA00004141"/>
    </source>
</evidence>
<evidence type="ECO:0000313" key="6">
    <source>
        <dbReference type="EMBL" id="NLP64706.1"/>
    </source>
</evidence>
<reference evidence="6" key="2">
    <citation type="submission" date="2020-04" db="EMBL/GenBank/DDBJ databases">
        <authorList>
            <person name="Alexandrino P."/>
            <person name="Mendonca T."/>
            <person name="Guaman L."/>
            <person name="Cherix J."/>
            <person name="Lozano-Sakalauskas G."/>
            <person name="Fujita A."/>
            <person name="Filho E.R."/>
            <person name="Long P."/>
            <person name="Padilla G."/>
            <person name="Taciro M.K."/>
            <person name="Gomez J.G."/>
            <person name="Silva L.F."/>
            <person name="Torres M."/>
        </authorList>
    </citation>
    <scope>NUCLEOTIDE SEQUENCE</scope>
    <source>
        <strain evidence="6">LMG 19450</strain>
    </source>
</reference>
<keyword evidence="2 5" id="KW-0812">Transmembrane</keyword>
<dbReference type="InterPro" id="IPR006214">
    <property type="entry name" value="Bax_inhibitor_1-related"/>
</dbReference>
<feature type="transmembrane region" description="Helical" evidence="5">
    <location>
        <begin position="95"/>
        <end position="115"/>
    </location>
</feature>
<keyword evidence="7" id="KW-1185">Reference proteome</keyword>